<dbReference type="CTD" id="285331"/>
<gene>
    <name evidence="5" type="primary">CCDC66</name>
</gene>
<dbReference type="InterPro" id="IPR039183">
    <property type="entry name" value="CCD66"/>
</dbReference>
<feature type="coiled-coil region" evidence="1">
    <location>
        <begin position="575"/>
        <end position="659"/>
    </location>
</feature>
<keyword evidence="1" id="KW-0175">Coiled coil</keyword>
<dbReference type="GeneID" id="116951300"/>
<accession>A0AAJ7TX08</accession>
<reference evidence="5" key="1">
    <citation type="submission" date="2025-08" db="UniProtKB">
        <authorList>
            <consortium name="RefSeq"/>
        </authorList>
    </citation>
    <scope>IDENTIFICATION</scope>
    <source>
        <tissue evidence="5">Sperm</tissue>
    </source>
</reference>
<name>A0AAJ7TX08_PETMA</name>
<feature type="compositionally biased region" description="Basic and acidic residues" evidence="2">
    <location>
        <begin position="945"/>
        <end position="961"/>
    </location>
</feature>
<feature type="region of interest" description="Disordered" evidence="2">
    <location>
        <begin position="436"/>
        <end position="463"/>
    </location>
</feature>
<evidence type="ECO:0000256" key="1">
    <source>
        <dbReference type="SAM" id="Coils"/>
    </source>
</evidence>
<protein>
    <submittedName>
        <fullName evidence="5">Coiled-coil domain-containing protein 66 isoform X2</fullName>
    </submittedName>
</protein>
<evidence type="ECO:0000313" key="5">
    <source>
        <dbReference type="RefSeq" id="XP_032825718.1"/>
    </source>
</evidence>
<feature type="region of interest" description="Disordered" evidence="2">
    <location>
        <begin position="32"/>
        <end position="111"/>
    </location>
</feature>
<dbReference type="RefSeq" id="XP_032825718.1">
    <property type="nucleotide sequence ID" value="XM_032969827.1"/>
</dbReference>
<dbReference type="AlphaFoldDB" id="A0AAJ7TX08"/>
<feature type="compositionally biased region" description="Polar residues" evidence="2">
    <location>
        <begin position="908"/>
        <end position="927"/>
    </location>
</feature>
<keyword evidence="4" id="KW-1185">Reference proteome</keyword>
<feature type="compositionally biased region" description="Basic and acidic residues" evidence="2">
    <location>
        <begin position="868"/>
        <end position="878"/>
    </location>
</feature>
<feature type="coiled-coil region" evidence="1">
    <location>
        <begin position="291"/>
        <end position="318"/>
    </location>
</feature>
<dbReference type="Proteomes" id="UP001318040">
    <property type="component" value="Chromosome 42"/>
</dbReference>
<feature type="compositionally biased region" description="Basic and acidic residues" evidence="2">
    <location>
        <begin position="791"/>
        <end position="802"/>
    </location>
</feature>
<proteinExistence type="predicted"/>
<evidence type="ECO:0000256" key="2">
    <source>
        <dbReference type="SAM" id="MobiDB-lite"/>
    </source>
</evidence>
<dbReference type="PANTHER" id="PTHR22736:SF2">
    <property type="entry name" value="COILED-COIL DOMAIN-CONTAINING PROTEIN 66"/>
    <property type="match status" value="1"/>
</dbReference>
<organism evidence="4 5">
    <name type="scientific">Petromyzon marinus</name>
    <name type="common">Sea lamprey</name>
    <dbReference type="NCBI Taxonomy" id="7757"/>
    <lineage>
        <taxon>Eukaryota</taxon>
        <taxon>Metazoa</taxon>
        <taxon>Chordata</taxon>
        <taxon>Craniata</taxon>
        <taxon>Vertebrata</taxon>
        <taxon>Cyclostomata</taxon>
        <taxon>Hyperoartia</taxon>
        <taxon>Petromyzontiformes</taxon>
        <taxon>Petromyzontidae</taxon>
        <taxon>Petromyzon</taxon>
    </lineage>
</organism>
<feature type="region of interest" description="Disordered" evidence="2">
    <location>
        <begin position="685"/>
        <end position="1058"/>
    </location>
</feature>
<feature type="compositionally biased region" description="Basic and acidic residues" evidence="2">
    <location>
        <begin position="1042"/>
        <end position="1053"/>
    </location>
</feature>
<sequence>MNLGDGLKLETQTLDGKTRLVIAFHDEPLNKTAKGTSQLKKRRSPFRSRLVREAHNGSVRLGAASDGSSSRGPKPTPFGNSQAAQSRADIDQRTSNPTEKLSDPQADHGPVQYNHTQKARFNQNISTNGPQIKFLQSNQQSKEQRAIGNGQTIVLENGQNLQQNGLQMGKNNRSRVDKNTAQQEVKQRRGLANGKPVKAADARGHVDNAQTGSFGNGLVCLTQEQLQQILASIGQSVNSSNTDGSAPLETELDKEKDIVQYDNETKPEDASSSAAPFEKTQGISGSVFGMLGEREKDREILQAKKAQWKKELDQQLALKNSGKKQELEVWEEWNPFGKPGAGAPVLSATGQPLTTFNQKFSIFYKDHSKLQATLNLPAHQPESGYLTVPATSAQGTASGARNTAQDYVAMGQTQSFASSDLPAAIRSSFVIGEAAPRDKPFSASNREKQQRWREELEQQREAQRMRRQQEKIWLKGEADQGKWEAHFDSFSQKPNVAQAETHGAVTSVRLDAGRTFHPQDPLHSPHVPLTDASKLPSPINSHLRTMTALLDPAQLDERERQRLKQLEHQKAIASQMEERRRHKLLEDERRRYEEEEAERKITEERHRLNRQFLEEQAKLRQKEENRTRKTENLYQSVQRAQEEALRDKQEQRMRELARKGHDVSNLRRSREGMPTRDGPVYVAVEEETVRQRDGHSRSTLRVHEPESSMKDTGVQTDADTGRPARGGDGTGRVFADSTRPPATPHVPAEYSNTGVTCRSRIDRERPGGNGADKQSGHDEEASSKTPGQSDTAKRKSPRDNAETKPAWNMTTKPVVGGGATRASDKYPKALKKRELEREARKQRRQEQLLAMVNRNVVSKGQAPASDAARQEDAREAAHKQKASRALPSLADKTELQAGDVQKKKPLTEHNNTTQRTQQGNVEFSNRLDSPAVPALRHRLQQQQQQKEEEAGAGGDHAERGAGHAPEAVHIASHRLAPLHDVGEAGGQRGRQAPASRAGQTSPPNAAFVPYLRSDDVLYLDPDAPMSRPPTNESQYRYGRGYLEQRRHSSEQSRDPLLNPELLKSKDRQKAILEGLSQLRQGLLMKQREVETYLSSPMLAEDVSQFPMQSKPS</sequence>
<evidence type="ECO:0000313" key="4">
    <source>
        <dbReference type="Proteomes" id="UP001318040"/>
    </source>
</evidence>
<dbReference type="InterPro" id="IPR040467">
    <property type="entry name" value="CCDC66_dom"/>
</dbReference>
<dbReference type="GO" id="GO:0005874">
    <property type="term" value="C:microtubule"/>
    <property type="evidence" value="ECO:0007669"/>
    <property type="project" value="TreeGrafter"/>
</dbReference>
<feature type="region of interest" description="Disordered" evidence="2">
    <location>
        <begin position="236"/>
        <end position="255"/>
    </location>
</feature>
<feature type="compositionally biased region" description="Basic and acidic residues" evidence="2">
    <location>
        <begin position="687"/>
        <end position="709"/>
    </location>
</feature>
<evidence type="ECO:0000259" key="3">
    <source>
        <dbReference type="Pfam" id="PF15236"/>
    </source>
</evidence>
<dbReference type="Pfam" id="PF15236">
    <property type="entry name" value="CCDC66"/>
    <property type="match status" value="1"/>
</dbReference>
<dbReference type="GO" id="GO:0060271">
    <property type="term" value="P:cilium assembly"/>
    <property type="evidence" value="ECO:0007669"/>
    <property type="project" value="TreeGrafter"/>
</dbReference>
<dbReference type="GO" id="GO:0005929">
    <property type="term" value="C:cilium"/>
    <property type="evidence" value="ECO:0007669"/>
    <property type="project" value="TreeGrafter"/>
</dbReference>
<dbReference type="PANTHER" id="PTHR22736">
    <property type="entry name" value="COILED-COIL DOMAIN-CONTAINING PROTEIN 66"/>
    <property type="match status" value="1"/>
</dbReference>
<dbReference type="GO" id="GO:0008017">
    <property type="term" value="F:microtubule binding"/>
    <property type="evidence" value="ECO:0007669"/>
    <property type="project" value="TreeGrafter"/>
</dbReference>
<feature type="domain" description="CCDC66" evidence="3">
    <location>
        <begin position="540"/>
        <end position="665"/>
    </location>
</feature>
<feature type="compositionally biased region" description="Basic and acidic residues" evidence="2">
    <location>
        <begin position="822"/>
        <end position="839"/>
    </location>
</feature>